<comment type="caution">
    <text evidence="2">The sequence shown here is derived from an EMBL/GenBank/DDBJ whole genome shotgun (WGS) entry which is preliminary data.</text>
</comment>
<evidence type="ECO:0000313" key="3">
    <source>
        <dbReference type="Proteomes" id="UP001596356"/>
    </source>
</evidence>
<dbReference type="InterPro" id="IPR039935">
    <property type="entry name" value="YML079W-like"/>
</dbReference>
<sequence>MTSLPDWALDLGLRPHPEGGWYAETYRSQVPIGDRVSATAIVFLLMPGEESAWHRVRSDELWIHQKGGPLELDLGGSGERPQYADRTVVGSDPSVGHVFQSLVPGGHWQAARPAGDEPVLVACVVTPGFDFADFELAPSAG</sequence>
<name>A0ABW2ARZ4_9MICO</name>
<evidence type="ECO:0000313" key="2">
    <source>
        <dbReference type="EMBL" id="MFC6713772.1"/>
    </source>
</evidence>
<dbReference type="InterPro" id="IPR014710">
    <property type="entry name" value="RmlC-like_jellyroll"/>
</dbReference>
<dbReference type="Proteomes" id="UP001596356">
    <property type="component" value="Unassembled WGS sequence"/>
</dbReference>
<proteinExistence type="predicted"/>
<keyword evidence="3" id="KW-1185">Reference proteome</keyword>
<gene>
    <name evidence="2" type="ORF">ACFQBT_08000</name>
</gene>
<dbReference type="InterPro" id="IPR011051">
    <property type="entry name" value="RmlC_Cupin_sf"/>
</dbReference>
<dbReference type="PANTHER" id="PTHR33387">
    <property type="entry name" value="RMLC-LIKE JELLY ROLL FOLD PROTEIN"/>
    <property type="match status" value="1"/>
</dbReference>
<dbReference type="CDD" id="cd06121">
    <property type="entry name" value="cupin_YML079wp"/>
    <property type="match status" value="1"/>
</dbReference>
<dbReference type="Pfam" id="PF06172">
    <property type="entry name" value="Cupin_5"/>
    <property type="match status" value="1"/>
</dbReference>
<protein>
    <submittedName>
        <fullName evidence="2">Cupin domain-containing protein</fullName>
    </submittedName>
</protein>
<dbReference type="RefSeq" id="WP_377821786.1">
    <property type="nucleotide sequence ID" value="NZ_JBHSWJ010000002.1"/>
</dbReference>
<dbReference type="Gene3D" id="2.60.120.10">
    <property type="entry name" value="Jelly Rolls"/>
    <property type="match status" value="1"/>
</dbReference>
<feature type="domain" description="DUF985" evidence="1">
    <location>
        <begin position="7"/>
        <end position="137"/>
    </location>
</feature>
<dbReference type="SUPFAM" id="SSF51182">
    <property type="entry name" value="RmlC-like cupins"/>
    <property type="match status" value="1"/>
</dbReference>
<dbReference type="EMBL" id="JBHSWJ010000002">
    <property type="protein sequence ID" value="MFC6713772.1"/>
    <property type="molecule type" value="Genomic_DNA"/>
</dbReference>
<reference evidence="3" key="1">
    <citation type="journal article" date="2019" name="Int. J. Syst. Evol. Microbiol.">
        <title>The Global Catalogue of Microorganisms (GCM) 10K type strain sequencing project: providing services to taxonomists for standard genome sequencing and annotation.</title>
        <authorList>
            <consortium name="The Broad Institute Genomics Platform"/>
            <consortium name="The Broad Institute Genome Sequencing Center for Infectious Disease"/>
            <person name="Wu L."/>
            <person name="Ma J."/>
        </authorList>
    </citation>
    <scope>NUCLEOTIDE SEQUENCE [LARGE SCALE GENOMIC DNA]</scope>
    <source>
        <strain evidence="3">NBRC 106593</strain>
    </source>
</reference>
<accession>A0ABW2ARZ4</accession>
<dbReference type="InterPro" id="IPR009327">
    <property type="entry name" value="Cupin_DUF985"/>
</dbReference>
<evidence type="ECO:0000259" key="1">
    <source>
        <dbReference type="Pfam" id="PF06172"/>
    </source>
</evidence>
<organism evidence="2 3">
    <name type="scientific">Branchiibius cervicis</name>
    <dbReference type="NCBI Taxonomy" id="908252"/>
    <lineage>
        <taxon>Bacteria</taxon>
        <taxon>Bacillati</taxon>
        <taxon>Actinomycetota</taxon>
        <taxon>Actinomycetes</taxon>
        <taxon>Micrococcales</taxon>
        <taxon>Dermacoccaceae</taxon>
        <taxon>Branchiibius</taxon>
    </lineage>
</organism>
<dbReference type="PANTHER" id="PTHR33387:SF3">
    <property type="entry name" value="DUF985 DOMAIN-CONTAINING PROTEIN"/>
    <property type="match status" value="1"/>
</dbReference>